<sequence>MGRKVVPEYSSQLRNYLEHAETLQADHLEMCRYSGKDDRNYRKVVSEIRSTYLLITTTKIQESLRHWVKKNRSPAPSNGVSQLSGPDLQDQAGKAWLQSLWFPAINRRFETLGSPAEQTCHWLFDDANFQDWLNSRNQQRHQGLIWIKGKPGSGKSILMGEAFRRVIRRQEKASAPFQTAAFFFSGKGDELEHSVIGLFRCLVYQLCFKCPLLNQSFQEIWDAKTNTGCFMTSEDIAWQEAELQAAS</sequence>
<reference evidence="3 4" key="1">
    <citation type="submission" date="2020-05" db="EMBL/GenBank/DDBJ databases">
        <title>Identification and distribution of gene clusters putatively required for synthesis of sphingolipid metabolism inhibitors in phylogenetically diverse species of the filamentous fungus Fusarium.</title>
        <authorList>
            <person name="Kim H.-S."/>
            <person name="Busman M."/>
            <person name="Brown D.W."/>
            <person name="Divon H."/>
            <person name="Uhlig S."/>
            <person name="Proctor R.H."/>
        </authorList>
    </citation>
    <scope>NUCLEOTIDE SEQUENCE [LARGE SCALE GENOMIC DNA]</scope>
    <source>
        <strain evidence="3 4">NRRL 25196</strain>
    </source>
</reference>
<protein>
    <recommendedName>
        <fullName evidence="2">Nephrocystin 3-like N-terminal domain-containing protein</fullName>
    </recommendedName>
</protein>
<dbReference type="AlphaFoldDB" id="A0A8H5IHV5"/>
<accession>A0A8H5IHV5</accession>
<dbReference type="InterPro" id="IPR056884">
    <property type="entry name" value="NPHP3-like_N"/>
</dbReference>
<dbReference type="PANTHER" id="PTHR10039:SF5">
    <property type="entry name" value="NACHT DOMAIN-CONTAINING PROTEIN"/>
    <property type="match status" value="1"/>
</dbReference>
<dbReference type="EMBL" id="JAAOAO010000621">
    <property type="protein sequence ID" value="KAF5534766.1"/>
    <property type="molecule type" value="Genomic_DNA"/>
</dbReference>
<gene>
    <name evidence="3" type="ORF">FNAPI_12275</name>
</gene>
<evidence type="ECO:0000259" key="2">
    <source>
        <dbReference type="Pfam" id="PF24883"/>
    </source>
</evidence>
<comment type="caution">
    <text evidence="3">The sequence shown here is derived from an EMBL/GenBank/DDBJ whole genome shotgun (WGS) entry which is preliminary data.</text>
</comment>
<dbReference type="Proteomes" id="UP000574317">
    <property type="component" value="Unassembled WGS sequence"/>
</dbReference>
<proteinExistence type="predicted"/>
<evidence type="ECO:0000256" key="1">
    <source>
        <dbReference type="ARBA" id="ARBA00022737"/>
    </source>
</evidence>
<feature type="domain" description="Nephrocystin 3-like N-terminal" evidence="2">
    <location>
        <begin position="118"/>
        <end position="225"/>
    </location>
</feature>
<dbReference type="PANTHER" id="PTHR10039">
    <property type="entry name" value="AMELOGENIN"/>
    <property type="match status" value="1"/>
</dbReference>
<evidence type="ECO:0000313" key="4">
    <source>
        <dbReference type="Proteomes" id="UP000574317"/>
    </source>
</evidence>
<evidence type="ECO:0000313" key="3">
    <source>
        <dbReference type="EMBL" id="KAF5534766.1"/>
    </source>
</evidence>
<organism evidence="3 4">
    <name type="scientific">Fusarium napiforme</name>
    <dbReference type="NCBI Taxonomy" id="42672"/>
    <lineage>
        <taxon>Eukaryota</taxon>
        <taxon>Fungi</taxon>
        <taxon>Dikarya</taxon>
        <taxon>Ascomycota</taxon>
        <taxon>Pezizomycotina</taxon>
        <taxon>Sordariomycetes</taxon>
        <taxon>Hypocreomycetidae</taxon>
        <taxon>Hypocreales</taxon>
        <taxon>Nectriaceae</taxon>
        <taxon>Fusarium</taxon>
        <taxon>Fusarium fujikuroi species complex</taxon>
    </lineage>
</organism>
<keyword evidence="1" id="KW-0677">Repeat</keyword>
<dbReference type="Pfam" id="PF24883">
    <property type="entry name" value="NPHP3_N"/>
    <property type="match status" value="1"/>
</dbReference>
<keyword evidence="4" id="KW-1185">Reference proteome</keyword>
<name>A0A8H5IHV5_9HYPO</name>